<evidence type="ECO:0000256" key="10">
    <source>
        <dbReference type="SAM" id="Phobius"/>
    </source>
</evidence>
<evidence type="ECO:0000256" key="8">
    <source>
        <dbReference type="ARBA" id="ARBA00023224"/>
    </source>
</evidence>
<reference evidence="12" key="2">
    <citation type="submission" date="2025-08" db="UniProtKB">
        <authorList>
            <consortium name="Ensembl"/>
        </authorList>
    </citation>
    <scope>IDENTIFICATION</scope>
</reference>
<evidence type="ECO:0000313" key="12">
    <source>
        <dbReference type="Ensembl" id="ENSNFUP00015019395.1"/>
    </source>
</evidence>
<evidence type="ECO:0000256" key="3">
    <source>
        <dbReference type="ARBA" id="ARBA00022692"/>
    </source>
</evidence>
<dbReference type="AlphaFoldDB" id="A0A8C6LJ70"/>
<evidence type="ECO:0000256" key="7">
    <source>
        <dbReference type="ARBA" id="ARBA00023170"/>
    </source>
</evidence>
<dbReference type="InterPro" id="IPR017452">
    <property type="entry name" value="GPCR_Rhodpsn_7TM"/>
</dbReference>
<dbReference type="Pfam" id="PF00001">
    <property type="entry name" value="7tm_1"/>
    <property type="match status" value="1"/>
</dbReference>
<evidence type="ECO:0000313" key="13">
    <source>
        <dbReference type="Proteomes" id="UP000694548"/>
    </source>
</evidence>
<keyword evidence="6 10" id="KW-0472">Membrane</keyword>
<feature type="transmembrane region" description="Helical" evidence="10">
    <location>
        <begin position="195"/>
        <end position="220"/>
    </location>
</feature>
<dbReference type="CDD" id="cd15314">
    <property type="entry name" value="7tmA_TAAR1"/>
    <property type="match status" value="1"/>
</dbReference>
<gene>
    <name evidence="12" type="primary">TAAR1</name>
</gene>
<protein>
    <submittedName>
        <fullName evidence="12">Trace amine associated receptor 1</fullName>
    </submittedName>
</protein>
<feature type="transmembrane region" description="Helical" evidence="10">
    <location>
        <begin position="283"/>
        <end position="306"/>
    </location>
</feature>
<feature type="transmembrane region" description="Helical" evidence="10">
    <location>
        <begin position="153"/>
        <end position="175"/>
    </location>
</feature>
<feature type="domain" description="G-protein coupled receptors family 1 profile" evidence="11">
    <location>
        <begin position="54"/>
        <end position="299"/>
    </location>
</feature>
<keyword evidence="4 10" id="KW-1133">Transmembrane helix</keyword>
<keyword evidence="13" id="KW-1185">Reference proteome</keyword>
<feature type="transmembrane region" description="Helical" evidence="10">
    <location>
        <begin position="75"/>
        <end position="95"/>
    </location>
</feature>
<dbReference type="PANTHER" id="PTHR24249:SF415">
    <property type="entry name" value="TRACE AMINE-ASSOCIATED RECEPTOR 1"/>
    <property type="match status" value="1"/>
</dbReference>
<keyword evidence="2" id="KW-1003">Cell membrane</keyword>
<dbReference type="InterPro" id="IPR050569">
    <property type="entry name" value="TAAR"/>
</dbReference>
<dbReference type="InterPro" id="IPR000276">
    <property type="entry name" value="GPCR_Rhodpsn"/>
</dbReference>
<accession>A0A8C6LJ70</accession>
<dbReference type="SUPFAM" id="SSF81321">
    <property type="entry name" value="Family A G protein-coupled receptor-like"/>
    <property type="match status" value="1"/>
</dbReference>
<dbReference type="GO" id="GO:0001594">
    <property type="term" value="F:trace-amine receptor activity"/>
    <property type="evidence" value="ECO:0007669"/>
    <property type="project" value="TreeGrafter"/>
</dbReference>
<dbReference type="GeneTree" id="ENSGT00950000182934"/>
<dbReference type="SMART" id="SM01381">
    <property type="entry name" value="7TM_GPCR_Srsx"/>
    <property type="match status" value="1"/>
</dbReference>
<feature type="transmembrane region" description="Helical" evidence="10">
    <location>
        <begin position="248"/>
        <end position="271"/>
    </location>
</feature>
<evidence type="ECO:0000256" key="6">
    <source>
        <dbReference type="ARBA" id="ARBA00023136"/>
    </source>
</evidence>
<evidence type="ECO:0000259" key="11">
    <source>
        <dbReference type="PROSITE" id="PS50262"/>
    </source>
</evidence>
<dbReference type="PANTHER" id="PTHR24249">
    <property type="entry name" value="HISTAMINE RECEPTOR-RELATED G-PROTEIN COUPLED RECEPTOR"/>
    <property type="match status" value="1"/>
</dbReference>
<keyword evidence="8 9" id="KW-0807">Transducer</keyword>
<evidence type="ECO:0000256" key="9">
    <source>
        <dbReference type="RuleBase" id="RU000688"/>
    </source>
</evidence>
<evidence type="ECO:0000256" key="1">
    <source>
        <dbReference type="ARBA" id="ARBA00004651"/>
    </source>
</evidence>
<evidence type="ECO:0000256" key="5">
    <source>
        <dbReference type="ARBA" id="ARBA00023040"/>
    </source>
</evidence>
<reference evidence="12" key="1">
    <citation type="submission" date="2014-08" db="EMBL/GenBank/DDBJ databases">
        <authorList>
            <person name="Senf B."/>
            <person name="Petzold A."/>
            <person name="Downie B.R."/>
            <person name="Koch P."/>
            <person name="Platzer M."/>
        </authorList>
    </citation>
    <scope>NUCLEOTIDE SEQUENCE [LARGE SCALE GENOMIC DNA]</scope>
    <source>
        <strain evidence="12">GRZ</strain>
    </source>
</reference>
<dbReference type="Ensembl" id="ENSNFUT00015020307.1">
    <property type="protein sequence ID" value="ENSNFUP00015019395.1"/>
    <property type="gene ID" value="ENSNFUG00015009379.1"/>
</dbReference>
<dbReference type="GO" id="GO:0005886">
    <property type="term" value="C:plasma membrane"/>
    <property type="evidence" value="ECO:0007669"/>
    <property type="project" value="UniProtKB-SubCell"/>
</dbReference>
<dbReference type="PRINTS" id="PR00237">
    <property type="entry name" value="GPCRRHODOPSN"/>
</dbReference>
<name>A0A8C6LJ70_NOTFU</name>
<proteinExistence type="inferred from homology"/>
<dbReference type="Gene3D" id="1.20.1070.10">
    <property type="entry name" value="Rhodopsin 7-helix transmembrane proteins"/>
    <property type="match status" value="1"/>
</dbReference>
<reference evidence="12" key="3">
    <citation type="submission" date="2025-09" db="UniProtKB">
        <authorList>
            <consortium name="Ensembl"/>
        </authorList>
    </citation>
    <scope>IDENTIFICATION</scope>
</reference>
<keyword evidence="7 9" id="KW-0675">Receptor</keyword>
<sequence length="339" mass="37892">MSLILTVNRTDAVAALHPCYEINNFSYKLTTTPSAVCVMLYGFLTLLSLVTVCGNLLVIISVFYFKQLHTPTNSLILSLAVADLLVGILVFPFSMAFSLSSCMHHEGLFCKVRGSFDILLSTCSILHLCCISIDRYYAVCQPLTYTFKINRRVVFIMTSFSWGVSALVGVGVTIPKLSSEQCEETCFIDELMANIVGPILSFYLPVVIMLCIYLKIFLVAQKQACSIQTRMKGGATVSKMERKSTKTLAIVLGGFLLCWTPFFLCFSFIPLTHNPAPLPVLETLNWLALSNSMLNPFIYAFFYSWFRSAFKIIISGKIFQCDFANTNLHSFEISKSNLK</sequence>
<dbReference type="FunFam" id="1.20.1070.10:FF:000279">
    <property type="entry name" value="Trace amine-associated receptor 16f"/>
    <property type="match status" value="1"/>
</dbReference>
<keyword evidence="5 9" id="KW-0297">G-protein coupled receptor</keyword>
<dbReference type="PROSITE" id="PS00237">
    <property type="entry name" value="G_PROTEIN_RECEP_F1_1"/>
    <property type="match status" value="1"/>
</dbReference>
<organism evidence="12 13">
    <name type="scientific">Nothobranchius furzeri</name>
    <name type="common">Turquoise killifish</name>
    <dbReference type="NCBI Taxonomy" id="105023"/>
    <lineage>
        <taxon>Eukaryota</taxon>
        <taxon>Metazoa</taxon>
        <taxon>Chordata</taxon>
        <taxon>Craniata</taxon>
        <taxon>Vertebrata</taxon>
        <taxon>Euteleostomi</taxon>
        <taxon>Actinopterygii</taxon>
        <taxon>Neopterygii</taxon>
        <taxon>Teleostei</taxon>
        <taxon>Neoteleostei</taxon>
        <taxon>Acanthomorphata</taxon>
        <taxon>Ovalentaria</taxon>
        <taxon>Atherinomorphae</taxon>
        <taxon>Cyprinodontiformes</taxon>
        <taxon>Nothobranchiidae</taxon>
        <taxon>Nothobranchius</taxon>
    </lineage>
</organism>
<dbReference type="Proteomes" id="UP000694548">
    <property type="component" value="Chromosome sgr04"/>
</dbReference>
<evidence type="ECO:0000256" key="2">
    <source>
        <dbReference type="ARBA" id="ARBA00022475"/>
    </source>
</evidence>
<comment type="similarity">
    <text evidence="9">Belongs to the G-protein coupled receptor 1 family.</text>
</comment>
<keyword evidence="3 9" id="KW-0812">Transmembrane</keyword>
<comment type="subcellular location">
    <subcellularLocation>
        <location evidence="1">Cell membrane</location>
        <topology evidence="1">Multi-pass membrane protein</topology>
    </subcellularLocation>
</comment>
<dbReference type="PROSITE" id="PS50262">
    <property type="entry name" value="G_PROTEIN_RECEP_F1_2"/>
    <property type="match status" value="1"/>
</dbReference>
<feature type="transmembrane region" description="Helical" evidence="10">
    <location>
        <begin position="38"/>
        <end position="63"/>
    </location>
</feature>
<evidence type="ECO:0000256" key="4">
    <source>
        <dbReference type="ARBA" id="ARBA00022989"/>
    </source>
</evidence>